<protein>
    <submittedName>
        <fullName evidence="1">Uncharacterized protein</fullName>
    </submittedName>
</protein>
<dbReference type="EMBL" id="EF531339">
    <property type="protein sequence ID" value="ABV27329.1"/>
    <property type="molecule type" value="Genomic_DNA"/>
</dbReference>
<proteinExistence type="predicted"/>
<name>A8DJE8_9BACT</name>
<gene>
    <name evidence="1" type="ORF">YS_M60-F11.041</name>
</gene>
<dbReference type="AlphaFoldDB" id="A8DJE8"/>
<evidence type="ECO:0000313" key="1">
    <source>
        <dbReference type="EMBL" id="ABV27329.1"/>
    </source>
</evidence>
<organism evidence="1">
    <name type="scientific">Chloracidobacterium thermophilum</name>
    <dbReference type="NCBI Taxonomy" id="458033"/>
    <lineage>
        <taxon>Bacteria</taxon>
        <taxon>Pseudomonadati</taxon>
        <taxon>Acidobacteriota</taxon>
        <taxon>Terriglobia</taxon>
        <taxon>Terriglobales</taxon>
        <taxon>Acidobacteriaceae</taxon>
        <taxon>Chloracidobacterium</taxon>
    </lineage>
</organism>
<reference evidence="1" key="1">
    <citation type="journal article" date="2007" name="Science">
        <title>Candidatus Chloracidobacterium thermophilum: an aerobic phototrophic Acidobacterium.</title>
        <authorList>
            <person name="Bryant D.A."/>
            <person name="Costas A.M."/>
            <person name="Maresca J.A."/>
            <person name="Chew A.G."/>
            <person name="Klatt C.G."/>
            <person name="Bateson M.M."/>
            <person name="Tallon L.J."/>
            <person name="Hostetler J."/>
            <person name="Nelson W.C."/>
            <person name="Heidelberg J.F."/>
            <person name="Ward D.M."/>
        </authorList>
    </citation>
    <scope>NUCLEOTIDE SEQUENCE</scope>
</reference>
<sequence>MENRHANDSPLTEADIELFNRFYVDFLGKRLDDAMSFLKAGTLLRRGDLRDVVRETMILRTMFEQVIPSIRQRDMLLSFPGVLTNLHSMMFDLSRSYGAEGNTVQVMKRDQVEKHLDGTEMFRLDIDKAMEDFPSLPHDDRQALLQLMKVRPGESTLRFLLVILADHPFLIMLPSQTVETTPALGRLRRLIETQLGEKVDELIVEFFTVGGGYIRRAGDGVVFGGNNPLFDPTYATPEAPAIKVFQQRWQDHKFSLIKRILTAEMPELIVGFDR</sequence>
<accession>A8DJE8</accession>